<sequence>MLNKYQMNPAYAGFDYSLNITGIYRSQWNELPTQPRTQNVNAHLPLYYLNGAIGVNVANEQIGYFNNTLGTVSYNYVLETSIGLFSGGIKTGIIQSTLNGSLLKTPQGIYEGTTISHEDPILSELNESGVGVLYGVGVYFIGNLFEVGASISRFPKTNITISDTKVELVPYINFYAESNIDITDNIVIAPSLLVRSDMVQTQIDVAAMAKLSGNVFGGLGLRGYNSRSLDALIIMAGWQFNEHYTLSYAYDIGLSSLRSSHDGTHEILLNYNLNKLIGAGLPPKIIYNPRYL</sequence>
<gene>
    <name evidence="1" type="primary">porP</name>
    <name evidence="1" type="ORF">GCM10007940_38520</name>
</gene>
<dbReference type="InterPro" id="IPR019861">
    <property type="entry name" value="PorP/SprF_Bacteroidetes"/>
</dbReference>
<accession>A0AA37SUS4</accession>
<dbReference type="Pfam" id="PF11751">
    <property type="entry name" value="PorP_SprF"/>
    <property type="match status" value="1"/>
</dbReference>
<comment type="caution">
    <text evidence="1">The sequence shown here is derived from an EMBL/GenBank/DDBJ whole genome shotgun (WGS) entry which is preliminary data.</text>
</comment>
<dbReference type="Proteomes" id="UP001156666">
    <property type="component" value="Unassembled WGS sequence"/>
</dbReference>
<evidence type="ECO:0000313" key="2">
    <source>
        <dbReference type="Proteomes" id="UP001156666"/>
    </source>
</evidence>
<evidence type="ECO:0000313" key="1">
    <source>
        <dbReference type="EMBL" id="GLR19236.1"/>
    </source>
</evidence>
<proteinExistence type="predicted"/>
<dbReference type="AlphaFoldDB" id="A0AA37SUS4"/>
<keyword evidence="2" id="KW-1185">Reference proteome</keyword>
<protein>
    <submittedName>
        <fullName evidence="1">Membrane protein</fullName>
    </submittedName>
</protein>
<name>A0AA37SUS4_9BACT</name>
<dbReference type="NCBIfam" id="TIGR03519">
    <property type="entry name" value="T9SS_PorP_fam"/>
    <property type="match status" value="1"/>
</dbReference>
<dbReference type="EMBL" id="BSOH01000027">
    <property type="protein sequence ID" value="GLR19236.1"/>
    <property type="molecule type" value="Genomic_DNA"/>
</dbReference>
<reference evidence="1" key="1">
    <citation type="journal article" date="2014" name="Int. J. Syst. Evol. Microbiol.">
        <title>Complete genome sequence of Corynebacterium casei LMG S-19264T (=DSM 44701T), isolated from a smear-ripened cheese.</title>
        <authorList>
            <consortium name="US DOE Joint Genome Institute (JGI-PGF)"/>
            <person name="Walter F."/>
            <person name="Albersmeier A."/>
            <person name="Kalinowski J."/>
            <person name="Ruckert C."/>
        </authorList>
    </citation>
    <scope>NUCLEOTIDE SEQUENCE</scope>
    <source>
        <strain evidence="1">NBRC 108769</strain>
    </source>
</reference>
<reference evidence="1" key="2">
    <citation type="submission" date="2023-01" db="EMBL/GenBank/DDBJ databases">
        <title>Draft genome sequence of Portibacter lacus strain NBRC 108769.</title>
        <authorList>
            <person name="Sun Q."/>
            <person name="Mori K."/>
        </authorList>
    </citation>
    <scope>NUCLEOTIDE SEQUENCE</scope>
    <source>
        <strain evidence="1">NBRC 108769</strain>
    </source>
</reference>
<organism evidence="1 2">
    <name type="scientific">Portibacter lacus</name>
    <dbReference type="NCBI Taxonomy" id="1099794"/>
    <lineage>
        <taxon>Bacteria</taxon>
        <taxon>Pseudomonadati</taxon>
        <taxon>Bacteroidota</taxon>
        <taxon>Saprospiria</taxon>
        <taxon>Saprospirales</taxon>
        <taxon>Haliscomenobacteraceae</taxon>
        <taxon>Portibacter</taxon>
    </lineage>
</organism>